<reference evidence="1" key="2">
    <citation type="submission" date="2020-09" db="EMBL/GenBank/DDBJ databases">
        <authorList>
            <person name="Sun Q."/>
            <person name="Zhou Y."/>
        </authorList>
    </citation>
    <scope>NUCLEOTIDE SEQUENCE</scope>
    <source>
        <strain evidence="1">CGMCC 1.15095</strain>
    </source>
</reference>
<comment type="caution">
    <text evidence="1">The sequence shown here is derived from an EMBL/GenBank/DDBJ whole genome shotgun (WGS) entry which is preliminary data.</text>
</comment>
<protein>
    <recommendedName>
        <fullName evidence="3">Transglycosylase SLT domain-containing protein</fullName>
    </recommendedName>
</protein>
<evidence type="ECO:0008006" key="3">
    <source>
        <dbReference type="Google" id="ProtNLM"/>
    </source>
</evidence>
<dbReference type="InterPro" id="IPR023346">
    <property type="entry name" value="Lysozyme-like_dom_sf"/>
</dbReference>
<organism evidence="1 2">
    <name type="scientific">Novosphingobium endophyticum</name>
    <dbReference type="NCBI Taxonomy" id="1955250"/>
    <lineage>
        <taxon>Bacteria</taxon>
        <taxon>Pseudomonadati</taxon>
        <taxon>Pseudomonadota</taxon>
        <taxon>Alphaproteobacteria</taxon>
        <taxon>Sphingomonadales</taxon>
        <taxon>Sphingomonadaceae</taxon>
        <taxon>Novosphingobium</taxon>
    </lineage>
</organism>
<dbReference type="EMBL" id="BMHK01000005">
    <property type="protein sequence ID" value="GGB93597.1"/>
    <property type="molecule type" value="Genomic_DNA"/>
</dbReference>
<evidence type="ECO:0000313" key="1">
    <source>
        <dbReference type="EMBL" id="GGB93597.1"/>
    </source>
</evidence>
<accession>A0A916X3I9</accession>
<dbReference type="Gene3D" id="1.10.530.10">
    <property type="match status" value="1"/>
</dbReference>
<reference evidence="1" key="1">
    <citation type="journal article" date="2014" name="Int. J. Syst. Evol. Microbiol.">
        <title>Complete genome sequence of Corynebacterium casei LMG S-19264T (=DSM 44701T), isolated from a smear-ripened cheese.</title>
        <authorList>
            <consortium name="US DOE Joint Genome Institute (JGI-PGF)"/>
            <person name="Walter F."/>
            <person name="Albersmeier A."/>
            <person name="Kalinowski J."/>
            <person name="Ruckert C."/>
        </authorList>
    </citation>
    <scope>NUCLEOTIDE SEQUENCE</scope>
    <source>
        <strain evidence="1">CGMCC 1.15095</strain>
    </source>
</reference>
<dbReference type="Proteomes" id="UP000608154">
    <property type="component" value="Unassembled WGS sequence"/>
</dbReference>
<keyword evidence="2" id="KW-1185">Reference proteome</keyword>
<name>A0A916X3I9_9SPHN</name>
<evidence type="ECO:0000313" key="2">
    <source>
        <dbReference type="Proteomes" id="UP000608154"/>
    </source>
</evidence>
<dbReference type="SUPFAM" id="SSF53955">
    <property type="entry name" value="Lysozyme-like"/>
    <property type="match status" value="1"/>
</dbReference>
<gene>
    <name evidence="1" type="ORF">GCM10011494_10020</name>
</gene>
<proteinExistence type="predicted"/>
<dbReference type="AlphaFoldDB" id="A0A916X3I9"/>
<sequence length="269" mass="27537">MQAAIARAAQATGVDFKYLMAQAKLESSMDPGAKATTSSAAGLYQFTQGTWLETLDRHAGRHGLDWIGSAIDGGRVADPAARAQIMSLRYDADMSAMMAAELASDNRAELTSVLGREPDASELYLAHFLGVSGASQFLSALSSNPSQSAAAILPKAAAANRSIFYQGGAPRSVGGVMDLMRGKVSQAMEGGGAAQWAGVSTGAMLAASAPPAQSSLGPIAQEFHAARGQAPQGASQSMAETLRGTFGSGGDAAPAHVREAYAKLARFGL</sequence>